<keyword evidence="4" id="KW-1185">Reference proteome</keyword>
<dbReference type="InterPro" id="IPR048760">
    <property type="entry name" value="VP0354-like_sensor_dom"/>
</dbReference>
<reference evidence="4" key="1">
    <citation type="journal article" date="2019" name="Int. J. Syst. Evol. Microbiol.">
        <title>The Global Catalogue of Microorganisms (GCM) 10K type strain sequencing project: providing services to taxonomists for standard genome sequencing and annotation.</title>
        <authorList>
            <consortium name="The Broad Institute Genomics Platform"/>
            <consortium name="The Broad Institute Genome Sequencing Center for Infectious Disease"/>
            <person name="Wu L."/>
            <person name="Ma J."/>
        </authorList>
    </citation>
    <scope>NUCLEOTIDE SEQUENCE [LARGE SCALE GENOMIC DNA]</scope>
    <source>
        <strain evidence="4">KCTC 52438</strain>
    </source>
</reference>
<dbReference type="Proteomes" id="UP001595476">
    <property type="component" value="Unassembled WGS sequence"/>
</dbReference>
<gene>
    <name evidence="3" type="ORF">ACFOEK_00445</name>
</gene>
<keyword evidence="1" id="KW-0472">Membrane</keyword>
<dbReference type="InterPro" id="IPR029151">
    <property type="entry name" value="Sensor-like_sf"/>
</dbReference>
<comment type="caution">
    <text evidence="3">The sequence shown here is derived from an EMBL/GenBank/DDBJ whole genome shotgun (WGS) entry which is preliminary data.</text>
</comment>
<evidence type="ECO:0000313" key="4">
    <source>
        <dbReference type="Proteomes" id="UP001595476"/>
    </source>
</evidence>
<organism evidence="3 4">
    <name type="scientific">Litoribrevibacter euphylliae</name>
    <dbReference type="NCBI Taxonomy" id="1834034"/>
    <lineage>
        <taxon>Bacteria</taxon>
        <taxon>Pseudomonadati</taxon>
        <taxon>Pseudomonadota</taxon>
        <taxon>Gammaproteobacteria</taxon>
        <taxon>Oceanospirillales</taxon>
        <taxon>Oceanospirillaceae</taxon>
        <taxon>Litoribrevibacter</taxon>
    </lineage>
</organism>
<keyword evidence="1" id="KW-0812">Transmembrane</keyword>
<evidence type="ECO:0000259" key="2">
    <source>
        <dbReference type="Pfam" id="PF21623"/>
    </source>
</evidence>
<proteinExistence type="predicted"/>
<protein>
    <recommendedName>
        <fullName evidence="2">Histidine kinase VP0354-like sensor domain-containing protein</fullName>
    </recommendedName>
</protein>
<feature type="transmembrane region" description="Helical" evidence="1">
    <location>
        <begin position="20"/>
        <end position="39"/>
    </location>
</feature>
<dbReference type="SUPFAM" id="SSF103190">
    <property type="entry name" value="Sensory domain-like"/>
    <property type="match status" value="1"/>
</dbReference>
<dbReference type="Pfam" id="PF21623">
    <property type="entry name" value="HK_sensor_dom_bact"/>
    <property type="match status" value="1"/>
</dbReference>
<feature type="domain" description="Histidine kinase VP0354-like sensor" evidence="2">
    <location>
        <begin position="69"/>
        <end position="277"/>
    </location>
</feature>
<name>A0ABV7HDP7_9GAMM</name>
<dbReference type="RefSeq" id="WP_386714508.1">
    <property type="nucleotide sequence ID" value="NZ_JBHRSZ010000001.1"/>
</dbReference>
<dbReference type="EMBL" id="JBHRSZ010000001">
    <property type="protein sequence ID" value="MFC3149487.1"/>
    <property type="molecule type" value="Genomic_DNA"/>
</dbReference>
<sequence length="332" mass="38889">MNEQPSYLEQQEKQSSKAFVIMLGVIWSLTVLISFLFFAEQKNASPTIKPQYQEDMMSPWVLSTSKKIEQIRQLTLHLARDYQTVEFLADTSETGDDISSYWQSFKQQHNYISQIGVVEEETSDHFYVGQHIQRSPSMSGSEELMNYWMQVGLLENNDILFYEFTGQEQGMLFRFTTPVHYEDMRLGHLYIDLDVDQLLVETSLEFSDKTNRDNVFMLDMEGNYVAELTKATWSAKQAFEKSIGYYYPEFWQSMNAGLSGHFSTSSQQAYFSKLDIPWYENQIKYFYLIQISEKENINLSDPSVWKPALFIWLVGVIGLWLMQRRISQLVSK</sequence>
<keyword evidence="1" id="KW-1133">Transmembrane helix</keyword>
<evidence type="ECO:0000313" key="3">
    <source>
        <dbReference type="EMBL" id="MFC3149487.1"/>
    </source>
</evidence>
<accession>A0ABV7HDP7</accession>
<evidence type="ECO:0000256" key="1">
    <source>
        <dbReference type="SAM" id="Phobius"/>
    </source>
</evidence>